<protein>
    <submittedName>
        <fullName evidence="2">Uncharacterized protein</fullName>
    </submittedName>
</protein>
<keyword evidence="4" id="KW-1185">Reference proteome</keyword>
<organism evidence="2 3">
    <name type="scientific">Micromonospora purpureochromogenes</name>
    <dbReference type="NCBI Taxonomy" id="47872"/>
    <lineage>
        <taxon>Bacteria</taxon>
        <taxon>Bacillati</taxon>
        <taxon>Actinomycetota</taxon>
        <taxon>Actinomycetes</taxon>
        <taxon>Micromonosporales</taxon>
        <taxon>Micromonosporaceae</taxon>
        <taxon>Micromonospora</taxon>
    </lineage>
</organism>
<accession>A0A1C4VPG0</accession>
<sequence length="48" mass="5154">MSGRRLARRVGVMLMLVALAAGYGMGLVGDGPVEFRTFDYVWTAPPAP</sequence>
<dbReference type="EMBL" id="LT607410">
    <property type="protein sequence ID" value="SCE85867.1"/>
    <property type="molecule type" value="Genomic_DNA"/>
</dbReference>
<dbReference type="Proteomes" id="UP000631553">
    <property type="component" value="Unassembled WGS sequence"/>
</dbReference>
<dbReference type="AlphaFoldDB" id="A0A1C4VPG0"/>
<evidence type="ECO:0000313" key="4">
    <source>
        <dbReference type="Proteomes" id="UP000631553"/>
    </source>
</evidence>
<dbReference type="RefSeq" id="WP_157745841.1">
    <property type="nucleotide sequence ID" value="NZ_JACCCQ010000001.1"/>
</dbReference>
<reference evidence="2 3" key="1">
    <citation type="submission" date="2016-06" db="EMBL/GenBank/DDBJ databases">
        <authorList>
            <person name="Kjaerup R.B."/>
            <person name="Dalgaard T.S."/>
            <person name="Juul-Madsen H.R."/>
        </authorList>
    </citation>
    <scope>NUCLEOTIDE SEQUENCE [LARGE SCALE GENOMIC DNA]</scope>
    <source>
        <strain evidence="2 3">DSM 43821</strain>
    </source>
</reference>
<proteinExistence type="predicted"/>
<gene>
    <name evidence="2" type="ORF">GA0074696_1273</name>
    <name evidence="1" type="ORF">HDA35_001177</name>
</gene>
<name>A0A1C4VPG0_9ACTN</name>
<evidence type="ECO:0000313" key="3">
    <source>
        <dbReference type="Proteomes" id="UP000198228"/>
    </source>
</evidence>
<dbReference type="Proteomes" id="UP000198228">
    <property type="component" value="Chromosome I"/>
</dbReference>
<dbReference type="EMBL" id="JACCCQ010000001">
    <property type="protein sequence ID" value="NYF55346.1"/>
    <property type="molecule type" value="Genomic_DNA"/>
</dbReference>
<reference evidence="1 4" key="2">
    <citation type="submission" date="2020-07" db="EMBL/GenBank/DDBJ databases">
        <title>Sequencing the genomes of 1000 actinobacteria strains.</title>
        <authorList>
            <person name="Klenk H.-P."/>
        </authorList>
    </citation>
    <scope>NUCLEOTIDE SEQUENCE [LARGE SCALE GENOMIC DNA]</scope>
    <source>
        <strain evidence="1 4">DSM 43814</strain>
    </source>
</reference>
<evidence type="ECO:0000313" key="1">
    <source>
        <dbReference type="EMBL" id="NYF55346.1"/>
    </source>
</evidence>
<evidence type="ECO:0000313" key="2">
    <source>
        <dbReference type="EMBL" id="SCE85867.1"/>
    </source>
</evidence>